<proteinExistence type="predicted"/>
<reference evidence="1" key="1">
    <citation type="submission" date="2014-11" db="EMBL/GenBank/DDBJ databases">
        <authorList>
            <person name="Amaro Gonzalez C."/>
        </authorList>
    </citation>
    <scope>NUCLEOTIDE SEQUENCE</scope>
</reference>
<sequence>MTLACLLALLHKTLSPKNRRSRNSEQINSTMTLNFGLVTVLI</sequence>
<evidence type="ECO:0000313" key="1">
    <source>
        <dbReference type="EMBL" id="JAH64644.1"/>
    </source>
</evidence>
<name>A0A0E9UFJ8_ANGAN</name>
<reference evidence="1" key="2">
    <citation type="journal article" date="2015" name="Fish Shellfish Immunol.">
        <title>Early steps in the European eel (Anguilla anguilla)-Vibrio vulnificus interaction in the gills: Role of the RtxA13 toxin.</title>
        <authorList>
            <person name="Callol A."/>
            <person name="Pajuelo D."/>
            <person name="Ebbesson L."/>
            <person name="Teles M."/>
            <person name="MacKenzie S."/>
            <person name="Amaro C."/>
        </authorList>
    </citation>
    <scope>NUCLEOTIDE SEQUENCE</scope>
</reference>
<protein>
    <submittedName>
        <fullName evidence="1">Uncharacterized protein</fullName>
    </submittedName>
</protein>
<dbReference type="AlphaFoldDB" id="A0A0E9UFJ8"/>
<accession>A0A0E9UFJ8</accession>
<organism evidence="1">
    <name type="scientific">Anguilla anguilla</name>
    <name type="common">European freshwater eel</name>
    <name type="synonym">Muraena anguilla</name>
    <dbReference type="NCBI Taxonomy" id="7936"/>
    <lineage>
        <taxon>Eukaryota</taxon>
        <taxon>Metazoa</taxon>
        <taxon>Chordata</taxon>
        <taxon>Craniata</taxon>
        <taxon>Vertebrata</taxon>
        <taxon>Euteleostomi</taxon>
        <taxon>Actinopterygii</taxon>
        <taxon>Neopterygii</taxon>
        <taxon>Teleostei</taxon>
        <taxon>Anguilliformes</taxon>
        <taxon>Anguillidae</taxon>
        <taxon>Anguilla</taxon>
    </lineage>
</organism>
<dbReference type="EMBL" id="GBXM01043933">
    <property type="protein sequence ID" value="JAH64644.1"/>
    <property type="molecule type" value="Transcribed_RNA"/>
</dbReference>